<feature type="region of interest" description="Disordered" evidence="13">
    <location>
        <begin position="72"/>
        <end position="91"/>
    </location>
</feature>
<gene>
    <name evidence="14" type="ORF">FKW44_011473</name>
</gene>
<accession>A0A7T8HI21</accession>
<dbReference type="GO" id="GO:0005868">
    <property type="term" value="C:cytoplasmic dynein complex"/>
    <property type="evidence" value="ECO:0007669"/>
    <property type="project" value="InterPro"/>
</dbReference>
<proteinExistence type="inferred from homology"/>
<evidence type="ECO:0000256" key="8">
    <source>
        <dbReference type="ARBA" id="ARBA00023017"/>
    </source>
</evidence>
<dbReference type="PANTHER" id="PTHR13236">
    <property type="entry name" value="DYNEIN 2 LIGHT INTERMEDIATE CHAIN, ISOFORM 2"/>
    <property type="match status" value="1"/>
</dbReference>
<dbReference type="GO" id="GO:0045504">
    <property type="term" value="F:dynein heavy chain binding"/>
    <property type="evidence" value="ECO:0007669"/>
    <property type="project" value="TreeGrafter"/>
</dbReference>
<evidence type="ECO:0000313" key="15">
    <source>
        <dbReference type="Proteomes" id="UP000595437"/>
    </source>
</evidence>
<evidence type="ECO:0000256" key="10">
    <source>
        <dbReference type="ARBA" id="ARBA00023175"/>
    </source>
</evidence>
<evidence type="ECO:0000256" key="2">
    <source>
        <dbReference type="ARBA" id="ARBA00004245"/>
    </source>
</evidence>
<dbReference type="EMBL" id="CP045896">
    <property type="protein sequence ID" value="QQP50462.1"/>
    <property type="molecule type" value="Genomic_DNA"/>
</dbReference>
<evidence type="ECO:0000256" key="1">
    <source>
        <dbReference type="ARBA" id="ARBA00004138"/>
    </source>
</evidence>
<dbReference type="InterPro" id="IPR040045">
    <property type="entry name" value="DYNC2LI1"/>
</dbReference>
<name>A0A7T8HI21_CALRO</name>
<evidence type="ECO:0000256" key="5">
    <source>
        <dbReference type="ARBA" id="ARBA00022490"/>
    </source>
</evidence>
<evidence type="ECO:0000256" key="11">
    <source>
        <dbReference type="ARBA" id="ARBA00023212"/>
    </source>
</evidence>
<keyword evidence="9" id="KW-0969">Cilium</keyword>
<dbReference type="GO" id="GO:0005930">
    <property type="term" value="C:axoneme"/>
    <property type="evidence" value="ECO:0007669"/>
    <property type="project" value="TreeGrafter"/>
</dbReference>
<protein>
    <submittedName>
        <fullName evidence="14">Uncharacterized protein</fullName>
    </submittedName>
</protein>
<dbReference type="GO" id="GO:0005874">
    <property type="term" value="C:microtubule"/>
    <property type="evidence" value="ECO:0007669"/>
    <property type="project" value="UniProtKB-KW"/>
</dbReference>
<evidence type="ECO:0000256" key="12">
    <source>
        <dbReference type="ARBA" id="ARBA00023273"/>
    </source>
</evidence>
<dbReference type="Proteomes" id="UP000595437">
    <property type="component" value="Chromosome 7"/>
</dbReference>
<keyword evidence="7" id="KW-0970">Cilium biogenesis/degradation</keyword>
<comment type="similarity">
    <text evidence="3">Belongs to the dynein light intermediate chain family.</text>
</comment>
<evidence type="ECO:0000256" key="13">
    <source>
        <dbReference type="SAM" id="MobiDB-lite"/>
    </source>
</evidence>
<organism evidence="14 15">
    <name type="scientific">Caligus rogercresseyi</name>
    <name type="common">Sea louse</name>
    <dbReference type="NCBI Taxonomy" id="217165"/>
    <lineage>
        <taxon>Eukaryota</taxon>
        <taxon>Metazoa</taxon>
        <taxon>Ecdysozoa</taxon>
        <taxon>Arthropoda</taxon>
        <taxon>Crustacea</taxon>
        <taxon>Multicrustacea</taxon>
        <taxon>Hexanauplia</taxon>
        <taxon>Copepoda</taxon>
        <taxon>Siphonostomatoida</taxon>
        <taxon>Caligidae</taxon>
        <taxon>Caligus</taxon>
    </lineage>
</organism>
<keyword evidence="4" id="KW-0217">Developmental protein</keyword>
<keyword evidence="6" id="KW-0493">Microtubule</keyword>
<dbReference type="AlphaFoldDB" id="A0A7T8HI21"/>
<dbReference type="GO" id="GO:0035721">
    <property type="term" value="P:intraciliary retrograde transport"/>
    <property type="evidence" value="ECO:0007669"/>
    <property type="project" value="InterPro"/>
</dbReference>
<evidence type="ECO:0000256" key="7">
    <source>
        <dbReference type="ARBA" id="ARBA00022794"/>
    </source>
</evidence>
<sequence>MKRGSDLLSHLAFGTDHWKGLSQDYNKPLFIPNGSDSLSVIAGTNPSLEGEFVGSFTMDAWKQHYTTFFPQNISERGDLPPNPANDSNFREPFIDELRARKDQELERYKKELN</sequence>
<evidence type="ECO:0000313" key="14">
    <source>
        <dbReference type="EMBL" id="QQP50462.1"/>
    </source>
</evidence>
<dbReference type="GO" id="GO:0036064">
    <property type="term" value="C:ciliary basal body"/>
    <property type="evidence" value="ECO:0007669"/>
    <property type="project" value="TreeGrafter"/>
</dbReference>
<keyword evidence="12" id="KW-0966">Cell projection</keyword>
<keyword evidence="5" id="KW-0963">Cytoplasm</keyword>
<dbReference type="GO" id="GO:0035735">
    <property type="term" value="P:intraciliary transport involved in cilium assembly"/>
    <property type="evidence" value="ECO:0007669"/>
    <property type="project" value="InterPro"/>
</dbReference>
<evidence type="ECO:0000256" key="3">
    <source>
        <dbReference type="ARBA" id="ARBA00006831"/>
    </source>
</evidence>
<evidence type="ECO:0000256" key="4">
    <source>
        <dbReference type="ARBA" id="ARBA00022473"/>
    </source>
</evidence>
<keyword evidence="8" id="KW-0243">Dynein</keyword>
<dbReference type="PANTHER" id="PTHR13236:SF0">
    <property type="entry name" value="CYTOPLASMIC DYNEIN 2 LIGHT INTERMEDIATE CHAIN 1"/>
    <property type="match status" value="1"/>
</dbReference>
<evidence type="ECO:0000256" key="9">
    <source>
        <dbReference type="ARBA" id="ARBA00023069"/>
    </source>
</evidence>
<evidence type="ECO:0000256" key="6">
    <source>
        <dbReference type="ARBA" id="ARBA00022701"/>
    </source>
</evidence>
<keyword evidence="11" id="KW-0206">Cytoskeleton</keyword>
<dbReference type="OrthoDB" id="10263060at2759"/>
<keyword evidence="15" id="KW-1185">Reference proteome</keyword>
<comment type="subcellular location">
    <subcellularLocation>
        <location evidence="1">Cell projection</location>
        <location evidence="1">Cilium</location>
    </subcellularLocation>
    <subcellularLocation>
        <location evidence="2">Cytoplasm</location>
        <location evidence="2">Cytoskeleton</location>
    </subcellularLocation>
</comment>
<reference evidence="15" key="1">
    <citation type="submission" date="2021-01" db="EMBL/GenBank/DDBJ databases">
        <title>Caligus Genome Assembly.</title>
        <authorList>
            <person name="Gallardo-Escarate C."/>
        </authorList>
    </citation>
    <scope>NUCLEOTIDE SEQUENCE [LARGE SCALE GENOMIC DNA]</scope>
</reference>
<keyword evidence="10" id="KW-0505">Motor protein</keyword>